<keyword evidence="2" id="KW-1185">Reference proteome</keyword>
<protein>
    <submittedName>
        <fullName evidence="1">Uncharacterized protein</fullName>
    </submittedName>
</protein>
<accession>A0ACB7XZY8</accession>
<sequence length="325" mass="36300">MVCLSPEGEVEREAGSAAGRGGNRWWWVSPWRVIVALPFSEHRLNENGFRGTSTANGEDRGCHDSGDHGRYTLITYGKAKAPPQNFQAMVYAYRDETTVEFCRLEGRFCTQRNIKGLNNPTKQVEIRNFIQAHRSSLIGIVETKLRKENLDSAMRKCLPLVWCFTHNSIATSVARIVVAWDSETSLDSLNGIFLLQGGGSLLVLRDLLLDILFCLSAIRSSSMSCSCKESNMHTRSELARFFGLEGKLEDSLRSGWQLVFVDLENDVLVLGDDPCTASYSPCIVEEERSMEGDQRSLTSITMVANLVDVYLADVAPDVNLKFPKF</sequence>
<reference evidence="1 2" key="1">
    <citation type="journal article" date="2021" name="Hortic Res">
        <title>High-quality reference genome and annotation aids understanding of berry development for evergreen blueberry (Vaccinium darrowii).</title>
        <authorList>
            <person name="Yu J."/>
            <person name="Hulse-Kemp A.M."/>
            <person name="Babiker E."/>
            <person name="Staton M."/>
        </authorList>
    </citation>
    <scope>NUCLEOTIDE SEQUENCE [LARGE SCALE GENOMIC DNA]</scope>
    <source>
        <strain evidence="2">cv. NJ 8807/NJ 8810</strain>
        <tissue evidence="1">Young leaf</tissue>
    </source>
</reference>
<organism evidence="1 2">
    <name type="scientific">Vaccinium darrowii</name>
    <dbReference type="NCBI Taxonomy" id="229202"/>
    <lineage>
        <taxon>Eukaryota</taxon>
        <taxon>Viridiplantae</taxon>
        <taxon>Streptophyta</taxon>
        <taxon>Embryophyta</taxon>
        <taxon>Tracheophyta</taxon>
        <taxon>Spermatophyta</taxon>
        <taxon>Magnoliopsida</taxon>
        <taxon>eudicotyledons</taxon>
        <taxon>Gunneridae</taxon>
        <taxon>Pentapetalae</taxon>
        <taxon>asterids</taxon>
        <taxon>Ericales</taxon>
        <taxon>Ericaceae</taxon>
        <taxon>Vaccinioideae</taxon>
        <taxon>Vaccinieae</taxon>
        <taxon>Vaccinium</taxon>
    </lineage>
</organism>
<comment type="caution">
    <text evidence="1">The sequence shown here is derived from an EMBL/GenBank/DDBJ whole genome shotgun (WGS) entry which is preliminary data.</text>
</comment>
<name>A0ACB7XZY8_9ERIC</name>
<gene>
    <name evidence="1" type="ORF">Vadar_015791</name>
</gene>
<evidence type="ECO:0000313" key="1">
    <source>
        <dbReference type="EMBL" id="KAH7846592.1"/>
    </source>
</evidence>
<evidence type="ECO:0000313" key="2">
    <source>
        <dbReference type="Proteomes" id="UP000828048"/>
    </source>
</evidence>
<dbReference type="Proteomes" id="UP000828048">
    <property type="component" value="Chromosome 5"/>
</dbReference>
<proteinExistence type="predicted"/>
<dbReference type="EMBL" id="CM037155">
    <property type="protein sequence ID" value="KAH7846592.1"/>
    <property type="molecule type" value="Genomic_DNA"/>
</dbReference>